<dbReference type="EMBL" id="CP034235">
    <property type="protein sequence ID" value="QGQ95619.1"/>
    <property type="molecule type" value="Genomic_DNA"/>
</dbReference>
<dbReference type="OrthoDB" id="9788108at2"/>
<comment type="similarity">
    <text evidence="7">Belongs to the binding-protein-dependent transport system permease family.</text>
</comment>
<dbReference type="InterPro" id="IPR051393">
    <property type="entry name" value="ABC_transporter_permease"/>
</dbReference>
<evidence type="ECO:0000259" key="8">
    <source>
        <dbReference type="PROSITE" id="PS50928"/>
    </source>
</evidence>
<dbReference type="PANTHER" id="PTHR30193">
    <property type="entry name" value="ABC TRANSPORTER PERMEASE PROTEIN"/>
    <property type="match status" value="1"/>
</dbReference>
<organism evidence="9 10">
    <name type="scientific">Paenibacillus psychroresistens</name>
    <dbReference type="NCBI Taxonomy" id="1778678"/>
    <lineage>
        <taxon>Bacteria</taxon>
        <taxon>Bacillati</taxon>
        <taxon>Bacillota</taxon>
        <taxon>Bacilli</taxon>
        <taxon>Bacillales</taxon>
        <taxon>Paenibacillaceae</taxon>
        <taxon>Paenibacillus</taxon>
    </lineage>
</organism>
<feature type="transmembrane region" description="Helical" evidence="7">
    <location>
        <begin position="110"/>
        <end position="130"/>
    </location>
</feature>
<proteinExistence type="inferred from homology"/>
<dbReference type="RefSeq" id="WP_155700656.1">
    <property type="nucleotide sequence ID" value="NZ_CP034235.1"/>
</dbReference>
<dbReference type="GO" id="GO:0005886">
    <property type="term" value="C:plasma membrane"/>
    <property type="evidence" value="ECO:0007669"/>
    <property type="project" value="UniProtKB-SubCell"/>
</dbReference>
<evidence type="ECO:0000256" key="3">
    <source>
        <dbReference type="ARBA" id="ARBA00022475"/>
    </source>
</evidence>
<evidence type="ECO:0000256" key="4">
    <source>
        <dbReference type="ARBA" id="ARBA00022692"/>
    </source>
</evidence>
<keyword evidence="3" id="KW-1003">Cell membrane</keyword>
<dbReference type="GO" id="GO:0055085">
    <property type="term" value="P:transmembrane transport"/>
    <property type="evidence" value="ECO:0007669"/>
    <property type="project" value="InterPro"/>
</dbReference>
<evidence type="ECO:0000256" key="5">
    <source>
        <dbReference type="ARBA" id="ARBA00022989"/>
    </source>
</evidence>
<feature type="transmembrane region" description="Helical" evidence="7">
    <location>
        <begin position="212"/>
        <end position="231"/>
    </location>
</feature>
<dbReference type="Proteomes" id="UP000426246">
    <property type="component" value="Chromosome"/>
</dbReference>
<keyword evidence="2 7" id="KW-0813">Transport</keyword>
<dbReference type="PANTHER" id="PTHR30193:SF37">
    <property type="entry name" value="INNER MEMBRANE ABC TRANSPORTER PERMEASE PROTEIN YCJO"/>
    <property type="match status" value="1"/>
</dbReference>
<feature type="transmembrane region" description="Helical" evidence="7">
    <location>
        <begin position="157"/>
        <end position="180"/>
    </location>
</feature>
<dbReference type="SUPFAM" id="SSF160964">
    <property type="entry name" value="MalF N-terminal region-like"/>
    <property type="match status" value="1"/>
</dbReference>
<dbReference type="KEGG" id="ppsc:EHS13_12365"/>
<dbReference type="SUPFAM" id="SSF161098">
    <property type="entry name" value="MetI-like"/>
    <property type="match status" value="1"/>
</dbReference>
<dbReference type="InterPro" id="IPR000515">
    <property type="entry name" value="MetI-like"/>
</dbReference>
<feature type="transmembrane region" description="Helical" evidence="7">
    <location>
        <begin position="268"/>
        <end position="287"/>
    </location>
</feature>
<evidence type="ECO:0000256" key="2">
    <source>
        <dbReference type="ARBA" id="ARBA00022448"/>
    </source>
</evidence>
<keyword evidence="10" id="KW-1185">Reference proteome</keyword>
<feature type="transmembrane region" description="Helical" evidence="7">
    <location>
        <begin position="16"/>
        <end position="42"/>
    </location>
</feature>
<keyword evidence="5 7" id="KW-1133">Transmembrane helix</keyword>
<evidence type="ECO:0000256" key="7">
    <source>
        <dbReference type="RuleBase" id="RU363032"/>
    </source>
</evidence>
<evidence type="ECO:0000313" key="9">
    <source>
        <dbReference type="EMBL" id="QGQ95619.1"/>
    </source>
</evidence>
<evidence type="ECO:0000256" key="6">
    <source>
        <dbReference type="ARBA" id="ARBA00023136"/>
    </source>
</evidence>
<gene>
    <name evidence="9" type="ORF">EHS13_12365</name>
</gene>
<dbReference type="Gene3D" id="1.10.3720.10">
    <property type="entry name" value="MetI-like"/>
    <property type="match status" value="1"/>
</dbReference>
<dbReference type="InterPro" id="IPR035906">
    <property type="entry name" value="MetI-like_sf"/>
</dbReference>
<protein>
    <submittedName>
        <fullName evidence="9">Sugar ABC transporter permease</fullName>
    </submittedName>
</protein>
<keyword evidence="6 7" id="KW-0472">Membrane</keyword>
<name>A0A6B8RHR8_9BACL</name>
<sequence length="294" mass="33080">MSSRNRIGTHQARMGYLFITPTLFLFIVFTIIPVIMALYLSFTNYDVVSRNDWVGLANYKRIIDDAILLISFKNILYYAVLFIPLNVICSLGLALLFYRSRLGFKLFRTAGYMPTLTSGVAAATVWIFLLNPEYGFINEMLAKIGIVGPSWLAQMPYAMFSIVFVTLWQSIGANMVIYLAGLNGVPDHLYESANLDGANSWQSFRYITWPSLRPTTFFVSTMSIIGALQLFDQAYILTKGGPANSTKTVVYHIYQQGMGQLQMGYADAMAFVLAFVILTISLINMRLNKEESMV</sequence>
<feature type="transmembrane region" description="Helical" evidence="7">
    <location>
        <begin position="75"/>
        <end position="98"/>
    </location>
</feature>
<reference evidence="10" key="1">
    <citation type="submission" date="2018-11" db="EMBL/GenBank/DDBJ databases">
        <title>Complete genome sequence of Paenibacillus sp. ML311-T8.</title>
        <authorList>
            <person name="Nam Y.-D."/>
            <person name="Kang J."/>
            <person name="Chung W.-H."/>
            <person name="Park Y.S."/>
        </authorList>
    </citation>
    <scope>NUCLEOTIDE SEQUENCE [LARGE SCALE GENOMIC DNA]</scope>
    <source>
        <strain evidence="10">ML311-T8</strain>
    </source>
</reference>
<dbReference type="CDD" id="cd06261">
    <property type="entry name" value="TM_PBP2"/>
    <property type="match status" value="1"/>
</dbReference>
<dbReference type="PROSITE" id="PS50928">
    <property type="entry name" value="ABC_TM1"/>
    <property type="match status" value="1"/>
</dbReference>
<dbReference type="AlphaFoldDB" id="A0A6B8RHR8"/>
<evidence type="ECO:0000313" key="10">
    <source>
        <dbReference type="Proteomes" id="UP000426246"/>
    </source>
</evidence>
<comment type="subcellular location">
    <subcellularLocation>
        <location evidence="1 7">Cell membrane</location>
        <topology evidence="1 7">Multi-pass membrane protein</topology>
    </subcellularLocation>
</comment>
<keyword evidence="4 7" id="KW-0812">Transmembrane</keyword>
<dbReference type="Pfam" id="PF00528">
    <property type="entry name" value="BPD_transp_1"/>
    <property type="match status" value="1"/>
</dbReference>
<feature type="domain" description="ABC transmembrane type-1" evidence="8">
    <location>
        <begin position="72"/>
        <end position="284"/>
    </location>
</feature>
<accession>A0A6B8RHR8</accession>
<evidence type="ECO:0000256" key="1">
    <source>
        <dbReference type="ARBA" id="ARBA00004651"/>
    </source>
</evidence>